<name>A0A9X0AMT4_9HELO</name>
<accession>A0A9X0AMT4</accession>
<organism evidence="1 2">
    <name type="scientific">Sclerotinia nivalis</name>
    <dbReference type="NCBI Taxonomy" id="352851"/>
    <lineage>
        <taxon>Eukaryota</taxon>
        <taxon>Fungi</taxon>
        <taxon>Dikarya</taxon>
        <taxon>Ascomycota</taxon>
        <taxon>Pezizomycotina</taxon>
        <taxon>Leotiomycetes</taxon>
        <taxon>Helotiales</taxon>
        <taxon>Sclerotiniaceae</taxon>
        <taxon>Sclerotinia</taxon>
    </lineage>
</organism>
<dbReference type="AlphaFoldDB" id="A0A9X0AMT4"/>
<dbReference type="Proteomes" id="UP001152300">
    <property type="component" value="Unassembled WGS sequence"/>
</dbReference>
<proteinExistence type="predicted"/>
<dbReference type="EMBL" id="JAPEIS010000006">
    <property type="protein sequence ID" value="KAJ8065184.1"/>
    <property type="molecule type" value="Genomic_DNA"/>
</dbReference>
<evidence type="ECO:0000313" key="2">
    <source>
        <dbReference type="Proteomes" id="UP001152300"/>
    </source>
</evidence>
<reference evidence="1" key="1">
    <citation type="submission" date="2022-11" db="EMBL/GenBank/DDBJ databases">
        <title>Genome Resource of Sclerotinia nivalis Strain SnTB1, a Plant Pathogen Isolated from American Ginseng.</title>
        <authorList>
            <person name="Fan S."/>
        </authorList>
    </citation>
    <scope>NUCLEOTIDE SEQUENCE</scope>
    <source>
        <strain evidence="1">SnTB1</strain>
    </source>
</reference>
<sequence>MPRVDSNHLYRTIDCALSALQPDMQPLSWIYLHKKDFLLYIQTLESWKGRASTTITAAAAVDEVTRPLRRDQMRLPPVFRGDENVPTPFKKENKLYKSTAILMPPKRVLQNHDREILTLLQIHIENPEKNAATFRKHVRNNWNLNKTRMDLDWYDFLEDKDDLDFANDPFLELDNFAPVSKTLPTKVKNPTSLYDYIASFFLDAANSIKYLRGRASRSKQCAKIM</sequence>
<comment type="caution">
    <text evidence="1">The sequence shown here is derived from an EMBL/GenBank/DDBJ whole genome shotgun (WGS) entry which is preliminary data.</text>
</comment>
<protein>
    <submittedName>
        <fullName evidence="1">Uncharacterized protein</fullName>
    </submittedName>
</protein>
<dbReference type="OrthoDB" id="2423701at2759"/>
<gene>
    <name evidence="1" type="ORF">OCU04_005896</name>
</gene>
<keyword evidence="2" id="KW-1185">Reference proteome</keyword>
<evidence type="ECO:0000313" key="1">
    <source>
        <dbReference type="EMBL" id="KAJ8065184.1"/>
    </source>
</evidence>